<dbReference type="InterPro" id="IPR036259">
    <property type="entry name" value="MFS_trans_sf"/>
</dbReference>
<dbReference type="Proteomes" id="UP001244207">
    <property type="component" value="Unassembled WGS sequence"/>
</dbReference>
<dbReference type="GeneID" id="85390735"/>
<dbReference type="EMBL" id="JAHMHS010000348">
    <property type="protein sequence ID" value="KAK1701647.1"/>
    <property type="molecule type" value="Genomic_DNA"/>
</dbReference>
<keyword evidence="1" id="KW-0812">Transmembrane</keyword>
<feature type="transmembrane region" description="Helical" evidence="1">
    <location>
        <begin position="6"/>
        <end position="28"/>
    </location>
</feature>
<keyword evidence="1" id="KW-1133">Transmembrane helix</keyword>
<keyword evidence="3" id="KW-1185">Reference proteome</keyword>
<dbReference type="SUPFAM" id="SSF103473">
    <property type="entry name" value="MFS general substrate transporter"/>
    <property type="match status" value="1"/>
</dbReference>
<dbReference type="Gene3D" id="1.20.1250.20">
    <property type="entry name" value="MFS general substrate transporter like domains"/>
    <property type="match status" value="1"/>
</dbReference>
<dbReference type="AlphaFoldDB" id="A0AAD8U886"/>
<evidence type="ECO:0000313" key="2">
    <source>
        <dbReference type="EMBL" id="KAK1701647.1"/>
    </source>
</evidence>
<proteinExistence type="predicted"/>
<reference evidence="2" key="1">
    <citation type="submission" date="2021-12" db="EMBL/GenBank/DDBJ databases">
        <title>Comparative genomics, transcriptomics and evolutionary studies reveal genomic signatures of adaptation to plant cell wall in hemibiotrophic fungi.</title>
        <authorList>
            <consortium name="DOE Joint Genome Institute"/>
            <person name="Baroncelli R."/>
            <person name="Diaz J.F."/>
            <person name="Benocci T."/>
            <person name="Peng M."/>
            <person name="Battaglia E."/>
            <person name="Haridas S."/>
            <person name="Andreopoulos W."/>
            <person name="Labutti K."/>
            <person name="Pangilinan J."/>
            <person name="Floch G.L."/>
            <person name="Makela M.R."/>
            <person name="Henrissat B."/>
            <person name="Grigoriev I.V."/>
            <person name="Crouch J.A."/>
            <person name="De Vries R.P."/>
            <person name="Sukno S.A."/>
            <person name="Thon M.R."/>
        </authorList>
    </citation>
    <scope>NUCLEOTIDE SEQUENCE</scope>
    <source>
        <strain evidence="2">CBS 112980</strain>
    </source>
</reference>
<keyword evidence="1" id="KW-0472">Membrane</keyword>
<feature type="transmembrane region" description="Helical" evidence="1">
    <location>
        <begin position="40"/>
        <end position="61"/>
    </location>
</feature>
<organism evidence="2 3">
    <name type="scientific">Glomerella acutata</name>
    <name type="common">Colletotrichum acutatum</name>
    <dbReference type="NCBI Taxonomy" id="27357"/>
    <lineage>
        <taxon>Eukaryota</taxon>
        <taxon>Fungi</taxon>
        <taxon>Dikarya</taxon>
        <taxon>Ascomycota</taxon>
        <taxon>Pezizomycotina</taxon>
        <taxon>Sordariomycetes</taxon>
        <taxon>Hypocreomycetidae</taxon>
        <taxon>Glomerellales</taxon>
        <taxon>Glomerellaceae</taxon>
        <taxon>Colletotrichum</taxon>
        <taxon>Colletotrichum acutatum species complex</taxon>
    </lineage>
</organism>
<evidence type="ECO:0000256" key="1">
    <source>
        <dbReference type="SAM" id="Phobius"/>
    </source>
</evidence>
<evidence type="ECO:0000313" key="3">
    <source>
        <dbReference type="Proteomes" id="UP001244207"/>
    </source>
</evidence>
<feature type="transmembrane region" description="Helical" evidence="1">
    <location>
        <begin position="67"/>
        <end position="88"/>
    </location>
</feature>
<sequence length="101" mass="10417">TKLTVIFTLLGIFGATVQGLFPAALSSLTTDLQKAGTRMGMVYTIISFANLTGPPLAGLLIKAGGGQYIYAFIFGGLCLSLGTSFLVASRVTKAGWGLAKV</sequence>
<feature type="non-terminal residue" evidence="2">
    <location>
        <position position="1"/>
    </location>
</feature>
<dbReference type="RefSeq" id="XP_060357031.1">
    <property type="nucleotide sequence ID" value="XM_060506836.1"/>
</dbReference>
<gene>
    <name evidence="2" type="ORF">BDZ83DRAFT_595973</name>
</gene>
<name>A0AAD8U886_GLOAC</name>
<protein>
    <recommendedName>
        <fullName evidence="4">MFS transporter</fullName>
    </recommendedName>
</protein>
<accession>A0AAD8U886</accession>
<evidence type="ECO:0008006" key="4">
    <source>
        <dbReference type="Google" id="ProtNLM"/>
    </source>
</evidence>
<comment type="caution">
    <text evidence="2">The sequence shown here is derived from an EMBL/GenBank/DDBJ whole genome shotgun (WGS) entry which is preliminary data.</text>
</comment>